<evidence type="ECO:0000256" key="7">
    <source>
        <dbReference type="SAM" id="Phobius"/>
    </source>
</evidence>
<reference evidence="9" key="2">
    <citation type="journal article" date="2024" name="Int. J. Antimicrob. Agents">
        <title>Identification of a novel Providencia species showing multi-drug-resistant in three patients with hospital-acquired infection.</title>
        <authorList>
            <person name="Yang W."/>
            <person name="Chen J."/>
            <person name="Yang F."/>
            <person name="Ji P."/>
            <person name="Shen S."/>
            <person name="Yin D."/>
            <person name="Hu F."/>
        </authorList>
    </citation>
    <scope>NUCLEOTIDE SEQUENCE</scope>
    <source>
        <strain evidence="9">CRE-138-0111</strain>
    </source>
</reference>
<feature type="transmembrane region" description="Helical" evidence="7">
    <location>
        <begin position="249"/>
        <end position="267"/>
    </location>
</feature>
<name>A0ABT9AMP8_9GAMM</name>
<feature type="transmembrane region" description="Helical" evidence="7">
    <location>
        <begin position="107"/>
        <end position="126"/>
    </location>
</feature>
<dbReference type="InterPro" id="IPR022764">
    <property type="entry name" value="Peptidase_S54_rhomboid_dom"/>
</dbReference>
<gene>
    <name evidence="9" type="ORF">Q5E86_05680</name>
</gene>
<keyword evidence="9" id="KW-0645">Protease</keyword>
<dbReference type="Proteomes" id="UP001176478">
    <property type="component" value="Unassembled WGS sequence"/>
</dbReference>
<comment type="caution">
    <text evidence="9">The sequence shown here is derived from an EMBL/GenBank/DDBJ whole genome shotgun (WGS) entry which is preliminary data.</text>
</comment>
<accession>A0ABT9AMP8</accession>
<dbReference type="SUPFAM" id="SSF144091">
    <property type="entry name" value="Rhomboid-like"/>
    <property type="match status" value="1"/>
</dbReference>
<organism evidence="9 10">
    <name type="scientific">Providencia huashanensis</name>
    <dbReference type="NCBI Taxonomy" id="3037798"/>
    <lineage>
        <taxon>Bacteria</taxon>
        <taxon>Pseudomonadati</taxon>
        <taxon>Pseudomonadota</taxon>
        <taxon>Gammaproteobacteria</taxon>
        <taxon>Enterobacterales</taxon>
        <taxon>Morganellaceae</taxon>
        <taxon>Providencia</taxon>
    </lineage>
</organism>
<proteinExistence type="inferred from homology"/>
<feature type="domain" description="Peptidase S54 rhomboid" evidence="8">
    <location>
        <begin position="65"/>
        <end position="231"/>
    </location>
</feature>
<keyword evidence="3 7" id="KW-0812">Transmembrane</keyword>
<feature type="transmembrane region" description="Helical" evidence="7">
    <location>
        <begin position="74"/>
        <end position="95"/>
    </location>
</feature>
<comment type="subcellular location">
    <subcellularLocation>
        <location evidence="1">Membrane</location>
        <topology evidence="1">Multi-pass membrane protein</topology>
    </subcellularLocation>
</comment>
<keyword evidence="5 7" id="KW-1133">Transmembrane helix</keyword>
<protein>
    <submittedName>
        <fullName evidence="9">Rhomboid family intramembrane serine protease</fullName>
        <ecNumber evidence="9">3.4.21.105</ecNumber>
    </submittedName>
</protein>
<feature type="transmembrane region" description="Helical" evidence="7">
    <location>
        <begin position="15"/>
        <end position="36"/>
    </location>
</feature>
<dbReference type="Pfam" id="PF01694">
    <property type="entry name" value="Rhomboid"/>
    <property type="match status" value="1"/>
</dbReference>
<evidence type="ECO:0000256" key="6">
    <source>
        <dbReference type="ARBA" id="ARBA00023136"/>
    </source>
</evidence>
<dbReference type="InterPro" id="IPR035952">
    <property type="entry name" value="Rhomboid-like_sf"/>
</dbReference>
<dbReference type="GO" id="GO:0008233">
    <property type="term" value="F:peptidase activity"/>
    <property type="evidence" value="ECO:0007669"/>
    <property type="project" value="UniProtKB-KW"/>
</dbReference>
<evidence type="ECO:0000313" key="9">
    <source>
        <dbReference type="EMBL" id="MDO7855866.1"/>
    </source>
</evidence>
<dbReference type="EMBL" id="JAUQTG010000002">
    <property type="protein sequence ID" value="MDO7855866.1"/>
    <property type="molecule type" value="Genomic_DNA"/>
</dbReference>
<evidence type="ECO:0000313" key="10">
    <source>
        <dbReference type="Proteomes" id="UP001176478"/>
    </source>
</evidence>
<feature type="transmembrane region" description="Helical" evidence="7">
    <location>
        <begin position="152"/>
        <end position="176"/>
    </location>
</feature>
<dbReference type="InterPro" id="IPR050925">
    <property type="entry name" value="Rhomboid_protease_S54"/>
</dbReference>
<comment type="similarity">
    <text evidence="2">Belongs to the peptidase S54 family.</text>
</comment>
<keyword evidence="6 7" id="KW-0472">Membrane</keyword>
<sequence>MTGDLNAATVQKPKFSLWAIALTLCIAVLNIVVYFYQLNYAAPLDSQENNLLLFGANVYQLSLTGDWWRYPVSMLLHSGGMHLALNTLALFVIGIECERNYGKFRMLAIYLFSGIGAAFFSAYWQYQEALKEVASQASLNTWSSLYLPDNTVYITVSIGASGAIMGLAAASVIYLLKAINNPALSIEQRNQLKRPLYNIMAMIGLTLVNGLQSGIDNAAHIGGAVLGAFISGAFVLAPQATNRGKFTSSILITLIAAILLFFALNQYSSSDDEELNYERQFIYQEMEKELNQWQSWALTR</sequence>
<keyword evidence="4 9" id="KW-0378">Hydrolase</keyword>
<evidence type="ECO:0000259" key="8">
    <source>
        <dbReference type="Pfam" id="PF01694"/>
    </source>
</evidence>
<reference evidence="9" key="1">
    <citation type="submission" date="2023-07" db="EMBL/GenBank/DDBJ databases">
        <authorList>
            <person name="Yang W."/>
            <person name="Chen J."/>
            <person name="Ji P."/>
            <person name="Hu F."/>
        </authorList>
    </citation>
    <scope>NUCLEOTIDE SEQUENCE</scope>
    <source>
        <strain evidence="9">CRE-138-0111</strain>
    </source>
</reference>
<feature type="transmembrane region" description="Helical" evidence="7">
    <location>
        <begin position="196"/>
        <end position="212"/>
    </location>
</feature>
<evidence type="ECO:0000256" key="2">
    <source>
        <dbReference type="ARBA" id="ARBA00009045"/>
    </source>
</evidence>
<evidence type="ECO:0000256" key="3">
    <source>
        <dbReference type="ARBA" id="ARBA00022692"/>
    </source>
</evidence>
<feature type="transmembrane region" description="Helical" evidence="7">
    <location>
        <begin position="218"/>
        <end position="237"/>
    </location>
</feature>
<dbReference type="PANTHER" id="PTHR43731">
    <property type="entry name" value="RHOMBOID PROTEASE"/>
    <property type="match status" value="1"/>
</dbReference>
<evidence type="ECO:0000256" key="4">
    <source>
        <dbReference type="ARBA" id="ARBA00022801"/>
    </source>
</evidence>
<dbReference type="EC" id="3.4.21.105" evidence="9"/>
<evidence type="ECO:0000256" key="1">
    <source>
        <dbReference type="ARBA" id="ARBA00004141"/>
    </source>
</evidence>
<evidence type="ECO:0000256" key="5">
    <source>
        <dbReference type="ARBA" id="ARBA00022989"/>
    </source>
</evidence>
<dbReference type="PANTHER" id="PTHR43731:SF14">
    <property type="entry name" value="PRESENILIN-ASSOCIATED RHOMBOID-LIKE PROTEIN, MITOCHONDRIAL"/>
    <property type="match status" value="1"/>
</dbReference>
<dbReference type="GO" id="GO:0006508">
    <property type="term" value="P:proteolysis"/>
    <property type="evidence" value="ECO:0007669"/>
    <property type="project" value="UniProtKB-KW"/>
</dbReference>
<dbReference type="Gene3D" id="1.20.1540.10">
    <property type="entry name" value="Rhomboid-like"/>
    <property type="match status" value="1"/>
</dbReference>
<keyword evidence="10" id="KW-1185">Reference proteome</keyword>